<proteinExistence type="predicted"/>
<dbReference type="GO" id="GO:0000976">
    <property type="term" value="F:transcription cis-regulatory region binding"/>
    <property type="evidence" value="ECO:0007669"/>
    <property type="project" value="InterPro"/>
</dbReference>
<feature type="region of interest" description="Disordered" evidence="4">
    <location>
        <begin position="107"/>
        <end position="130"/>
    </location>
</feature>
<feature type="coiled-coil region" evidence="3">
    <location>
        <begin position="155"/>
        <end position="196"/>
    </location>
</feature>
<dbReference type="PANTHER" id="PTHR40621:SF8">
    <property type="entry name" value="AP-1-LIKE TRANSCRIPTION FACTOR YAP3"/>
    <property type="match status" value="1"/>
</dbReference>
<dbReference type="GO" id="GO:0001228">
    <property type="term" value="F:DNA-binding transcription activator activity, RNA polymerase II-specific"/>
    <property type="evidence" value="ECO:0007669"/>
    <property type="project" value="TreeGrafter"/>
</dbReference>
<dbReference type="VEuPathDB" id="FungiDB:YALI0_D09757g"/>
<evidence type="ECO:0000256" key="3">
    <source>
        <dbReference type="SAM" id="Coils"/>
    </source>
</evidence>
<evidence type="ECO:0000256" key="4">
    <source>
        <dbReference type="SAM" id="MobiDB-lite"/>
    </source>
</evidence>
<organism evidence="6 7">
    <name type="scientific">Yarrowia lipolytica</name>
    <name type="common">Candida lipolytica</name>
    <dbReference type="NCBI Taxonomy" id="4952"/>
    <lineage>
        <taxon>Eukaryota</taxon>
        <taxon>Fungi</taxon>
        <taxon>Dikarya</taxon>
        <taxon>Ascomycota</taxon>
        <taxon>Saccharomycotina</taxon>
        <taxon>Dipodascomycetes</taxon>
        <taxon>Dipodascales</taxon>
        <taxon>Dipodascales incertae sedis</taxon>
        <taxon>Yarrowia</taxon>
    </lineage>
</organism>
<dbReference type="InterPro" id="IPR004827">
    <property type="entry name" value="bZIP"/>
</dbReference>
<dbReference type="PROSITE" id="PS00036">
    <property type="entry name" value="BZIP_BASIC"/>
    <property type="match status" value="1"/>
</dbReference>
<sequence length="323" mass="36348">MDFYFQPNGQPSMGNGQMVSGHSGHTLNMPNGQQQQHHLHNDASTMHSHHMLDANGNHIIPAVVSPPNNFDAIDCSPDALDCQIKDEQFGFTNPAHQQQQQPQLFDMNNMGHMDSTNPSNNGGEIPDDQMQANELDDDLKTKRKAQNRAAQRAFRERREQRLKELEDKVAEVEQERERLASENERLKRENTVITTENKVLMETAVSKGPSSPDPTQPPIGKANFPYKQLQEMRAKTQETILGGHEPPGDKNLKIIYQSEVSNDTMLGAAAVWDTIAKHAEEEEFDIDLVAQLIQGHQRCEGFGPVFPLKVVEDAIREAIRQYV</sequence>
<dbReference type="Gene3D" id="1.10.238.100">
    <property type="entry name" value="YAP1 redox domain. Chain B"/>
    <property type="match status" value="1"/>
</dbReference>
<dbReference type="Pfam" id="PF00170">
    <property type="entry name" value="bZIP_1"/>
    <property type="match status" value="1"/>
</dbReference>
<keyword evidence="2" id="KW-0539">Nucleus</keyword>
<evidence type="ECO:0000256" key="2">
    <source>
        <dbReference type="ARBA" id="ARBA00023242"/>
    </source>
</evidence>
<dbReference type="EMBL" id="KZ859040">
    <property type="protein sequence ID" value="RDW24289.1"/>
    <property type="molecule type" value="Genomic_DNA"/>
</dbReference>
<dbReference type="SUPFAM" id="SSF57959">
    <property type="entry name" value="Leucine zipper domain"/>
    <property type="match status" value="1"/>
</dbReference>
<accession>A0A371C1T4</accession>
<protein>
    <recommendedName>
        <fullName evidence="5">BZIP domain-containing protein</fullName>
    </recommendedName>
</protein>
<name>A0A371C1T4_YARLL</name>
<reference evidence="6 7" key="1">
    <citation type="submission" date="2018-07" db="EMBL/GenBank/DDBJ databases">
        <title>Draft Genome Assemblies for Five Robust Yarrowia lipolytica Strains Exhibiting High Lipid Production and Pentose Sugar Utilization and Sugar Alcohol Secretion from Undetoxified Lignocellulosic Biomass Hydrolysates.</title>
        <authorList>
            <consortium name="DOE Joint Genome Institute"/>
            <person name="Walker C."/>
            <person name="Ryu S."/>
            <person name="Na H."/>
            <person name="Zane M."/>
            <person name="LaButti K."/>
            <person name="Lipzen A."/>
            <person name="Haridas S."/>
            <person name="Barry K."/>
            <person name="Grigoriev I.V."/>
            <person name="Quarterman J."/>
            <person name="Slininger P."/>
            <person name="Dien B."/>
            <person name="Trinh C.T."/>
        </authorList>
    </citation>
    <scope>NUCLEOTIDE SEQUENCE [LARGE SCALE GENOMIC DNA]</scope>
    <source>
        <strain evidence="6 7">YB392</strain>
    </source>
</reference>
<evidence type="ECO:0000313" key="6">
    <source>
        <dbReference type="EMBL" id="RDW24289.1"/>
    </source>
</evidence>
<evidence type="ECO:0000313" key="7">
    <source>
        <dbReference type="Proteomes" id="UP000256601"/>
    </source>
</evidence>
<dbReference type="Proteomes" id="UP000256601">
    <property type="component" value="Unassembled WGS sequence"/>
</dbReference>
<dbReference type="PANTHER" id="PTHR40621">
    <property type="entry name" value="TRANSCRIPTION FACTOR KAPC-RELATED"/>
    <property type="match status" value="1"/>
</dbReference>
<dbReference type="Gene3D" id="1.20.5.170">
    <property type="match status" value="1"/>
</dbReference>
<gene>
    <name evidence="6" type="ORF">B0I71DRAFT_134521</name>
</gene>
<dbReference type="VEuPathDB" id="FungiDB:YALI1_D12342g"/>
<dbReference type="AlphaFoldDB" id="A0A371C1T4"/>
<evidence type="ECO:0000256" key="1">
    <source>
        <dbReference type="ARBA" id="ARBA00004123"/>
    </source>
</evidence>
<dbReference type="InterPro" id="IPR046347">
    <property type="entry name" value="bZIP_sf"/>
</dbReference>
<dbReference type="GO" id="GO:0090575">
    <property type="term" value="C:RNA polymerase II transcription regulator complex"/>
    <property type="evidence" value="ECO:0007669"/>
    <property type="project" value="TreeGrafter"/>
</dbReference>
<dbReference type="SMART" id="SM00338">
    <property type="entry name" value="BRLZ"/>
    <property type="match status" value="1"/>
</dbReference>
<dbReference type="CDD" id="cd14688">
    <property type="entry name" value="bZIP_YAP"/>
    <property type="match status" value="1"/>
</dbReference>
<feature type="domain" description="BZIP" evidence="5">
    <location>
        <begin position="137"/>
        <end position="200"/>
    </location>
</feature>
<keyword evidence="3" id="KW-0175">Coiled coil</keyword>
<comment type="subcellular location">
    <subcellularLocation>
        <location evidence="1">Nucleus</location>
    </subcellularLocation>
</comment>
<dbReference type="PROSITE" id="PS50217">
    <property type="entry name" value="BZIP"/>
    <property type="match status" value="1"/>
</dbReference>
<dbReference type="InterPro" id="IPR050936">
    <property type="entry name" value="AP-1-like"/>
</dbReference>
<evidence type="ECO:0000259" key="5">
    <source>
        <dbReference type="PROSITE" id="PS50217"/>
    </source>
</evidence>